<dbReference type="InParanoid" id="E9HSI5"/>
<dbReference type="EMBL" id="GL732752">
    <property type="protein sequence ID" value="EFX65303.1"/>
    <property type="molecule type" value="Genomic_DNA"/>
</dbReference>
<name>E9HSI5_DAPPU</name>
<proteinExistence type="predicted"/>
<feature type="compositionally biased region" description="Polar residues" evidence="1">
    <location>
        <begin position="292"/>
        <end position="316"/>
    </location>
</feature>
<feature type="compositionally biased region" description="Basic and acidic residues" evidence="1">
    <location>
        <begin position="205"/>
        <end position="229"/>
    </location>
</feature>
<dbReference type="HOGENOM" id="CLU_439591_0_0_1"/>
<dbReference type="AlphaFoldDB" id="E9HSI5"/>
<feature type="compositionally biased region" description="Basic and acidic residues" evidence="1">
    <location>
        <begin position="317"/>
        <end position="336"/>
    </location>
</feature>
<feature type="compositionally biased region" description="Basic and acidic residues" evidence="1">
    <location>
        <begin position="348"/>
        <end position="357"/>
    </location>
</feature>
<feature type="compositionally biased region" description="Basic residues" evidence="1">
    <location>
        <begin position="388"/>
        <end position="397"/>
    </location>
</feature>
<feature type="compositionally biased region" description="Polar residues" evidence="1">
    <location>
        <begin position="337"/>
        <end position="347"/>
    </location>
</feature>
<dbReference type="KEGG" id="dpx:DAPPUDRAFT_303798"/>
<organism evidence="2 3">
    <name type="scientific">Daphnia pulex</name>
    <name type="common">Water flea</name>
    <dbReference type="NCBI Taxonomy" id="6669"/>
    <lineage>
        <taxon>Eukaryota</taxon>
        <taxon>Metazoa</taxon>
        <taxon>Ecdysozoa</taxon>
        <taxon>Arthropoda</taxon>
        <taxon>Crustacea</taxon>
        <taxon>Branchiopoda</taxon>
        <taxon>Diplostraca</taxon>
        <taxon>Cladocera</taxon>
        <taxon>Anomopoda</taxon>
        <taxon>Daphniidae</taxon>
        <taxon>Daphnia</taxon>
    </lineage>
</organism>
<feature type="compositionally biased region" description="Basic and acidic residues" evidence="1">
    <location>
        <begin position="364"/>
        <end position="387"/>
    </location>
</feature>
<keyword evidence="3" id="KW-1185">Reference proteome</keyword>
<evidence type="ECO:0000256" key="1">
    <source>
        <dbReference type="SAM" id="MobiDB-lite"/>
    </source>
</evidence>
<sequence>MADCRASFVYGTPFVAAKTDTPFFFRTPLCLVVCFSRLLTVARTTKSSYPRSKMSWKKDTLVRMVIKLPTCGTLLNMPLQLDFVEHLIDNEEEHKKFVLLCERQFNAGVPSHTIYEIKKPDEHSYSKNNSEIDSEMEEFDRRITSLSKLSSDEDIIVQISDDEKESEEKVNSRLNLSTSLSPYSLNESLDEQLHTNSRSASPQTDETRKKKDAKEETKKKESYLGKLTECHPKQGIRKAVSTEKAAHTYDDDWLKESQDEAKYPTTSRTFRARQNVGLTQHTESHPPIIRYSTPNHESRGGSSKLDSQPISSYHSSVENRKTSTDRQYFHVRENEGSRSSVKSQNENSQRRTYETKRDSRHGRKEKDPFVKSEIERYDRRRNLDSHKSHNSKKKDHRSRSPIDKRRLSNVSSSSYSDNGSPSYHNRSRSSSPDFPGPKYSQMVNRSLKDLVKESKKAVNSSYGIYTQDGKLSIGKSTVKCQQVEFYCLRKLEFPIRIPEDQEEIKLSNAGLGSKVIEVPLNQSGKEMKNLIHSNFPSLKGDFIIACRLKRGDKVLEPVFKEVPTVAQLLQKAPTKTSTMYVVPYEEIDIADREERVRCSICNNYIPTNTETLVAHLHPSSII</sequence>
<accession>E9HSI5</accession>
<dbReference type="Proteomes" id="UP000000305">
    <property type="component" value="Unassembled WGS sequence"/>
</dbReference>
<protein>
    <submittedName>
        <fullName evidence="2">Uncharacterized protein</fullName>
    </submittedName>
</protein>
<feature type="compositionally biased region" description="Low complexity" evidence="1">
    <location>
        <begin position="408"/>
        <end position="432"/>
    </location>
</feature>
<dbReference type="OrthoDB" id="6353743at2759"/>
<reference evidence="2 3" key="1">
    <citation type="journal article" date="2011" name="Science">
        <title>The ecoresponsive genome of Daphnia pulex.</title>
        <authorList>
            <person name="Colbourne J.K."/>
            <person name="Pfrender M.E."/>
            <person name="Gilbert D."/>
            <person name="Thomas W.K."/>
            <person name="Tucker A."/>
            <person name="Oakley T.H."/>
            <person name="Tokishita S."/>
            <person name="Aerts A."/>
            <person name="Arnold G.J."/>
            <person name="Basu M.K."/>
            <person name="Bauer D.J."/>
            <person name="Caceres C.E."/>
            <person name="Carmel L."/>
            <person name="Casola C."/>
            <person name="Choi J.H."/>
            <person name="Detter J.C."/>
            <person name="Dong Q."/>
            <person name="Dusheyko S."/>
            <person name="Eads B.D."/>
            <person name="Frohlich T."/>
            <person name="Geiler-Samerotte K.A."/>
            <person name="Gerlach D."/>
            <person name="Hatcher P."/>
            <person name="Jogdeo S."/>
            <person name="Krijgsveld J."/>
            <person name="Kriventseva E.V."/>
            <person name="Kultz D."/>
            <person name="Laforsch C."/>
            <person name="Lindquist E."/>
            <person name="Lopez J."/>
            <person name="Manak J.R."/>
            <person name="Muller J."/>
            <person name="Pangilinan J."/>
            <person name="Patwardhan R.P."/>
            <person name="Pitluck S."/>
            <person name="Pritham E.J."/>
            <person name="Rechtsteiner A."/>
            <person name="Rho M."/>
            <person name="Rogozin I.B."/>
            <person name="Sakarya O."/>
            <person name="Salamov A."/>
            <person name="Schaack S."/>
            <person name="Shapiro H."/>
            <person name="Shiga Y."/>
            <person name="Skalitzky C."/>
            <person name="Smith Z."/>
            <person name="Souvorov A."/>
            <person name="Sung W."/>
            <person name="Tang Z."/>
            <person name="Tsuchiya D."/>
            <person name="Tu H."/>
            <person name="Vos H."/>
            <person name="Wang M."/>
            <person name="Wolf Y.I."/>
            <person name="Yamagata H."/>
            <person name="Yamada T."/>
            <person name="Ye Y."/>
            <person name="Shaw J.R."/>
            <person name="Andrews J."/>
            <person name="Crease T.J."/>
            <person name="Tang H."/>
            <person name="Lucas S.M."/>
            <person name="Robertson H.M."/>
            <person name="Bork P."/>
            <person name="Koonin E.V."/>
            <person name="Zdobnov E.M."/>
            <person name="Grigoriev I.V."/>
            <person name="Lynch M."/>
            <person name="Boore J.L."/>
        </authorList>
    </citation>
    <scope>NUCLEOTIDE SEQUENCE [LARGE SCALE GENOMIC DNA]</scope>
</reference>
<feature type="region of interest" description="Disordered" evidence="1">
    <location>
        <begin position="189"/>
        <end position="229"/>
    </location>
</feature>
<feature type="compositionally biased region" description="Polar residues" evidence="1">
    <location>
        <begin position="194"/>
        <end position="203"/>
    </location>
</feature>
<gene>
    <name evidence="2" type="ORF">DAPPUDRAFT_303798</name>
</gene>
<evidence type="ECO:0000313" key="3">
    <source>
        <dbReference type="Proteomes" id="UP000000305"/>
    </source>
</evidence>
<feature type="region of interest" description="Disordered" evidence="1">
    <location>
        <begin position="259"/>
        <end position="441"/>
    </location>
</feature>
<evidence type="ECO:0000313" key="2">
    <source>
        <dbReference type="EMBL" id="EFX65303.1"/>
    </source>
</evidence>